<accession>A0A9D9IFT7</accession>
<feature type="short sequence motif" description="Important for interaction with partner proteins" evidence="2">
    <location>
        <begin position="171"/>
        <end position="176"/>
    </location>
</feature>
<dbReference type="GO" id="GO:0003697">
    <property type="term" value="F:single-stranded DNA binding"/>
    <property type="evidence" value="ECO:0007669"/>
    <property type="project" value="UniProtKB-UniRule"/>
</dbReference>
<protein>
    <recommendedName>
        <fullName evidence="2 3">Single-stranded DNA-binding protein</fullName>
        <shortName evidence="2">SSB</shortName>
    </recommendedName>
</protein>
<comment type="caution">
    <text evidence="2">Lacks conserved residue(s) required for the propagation of feature annotation.</text>
</comment>
<evidence type="ECO:0000313" key="5">
    <source>
        <dbReference type="EMBL" id="MBO8471959.1"/>
    </source>
</evidence>
<dbReference type="InterPro" id="IPR011344">
    <property type="entry name" value="ssDNA-bd"/>
</dbReference>
<keyword evidence="2" id="KW-0234">DNA repair</keyword>
<dbReference type="Gene3D" id="2.40.50.140">
    <property type="entry name" value="Nucleic acid-binding proteins"/>
    <property type="match status" value="1"/>
</dbReference>
<reference evidence="5" key="2">
    <citation type="journal article" date="2021" name="PeerJ">
        <title>Extensive microbial diversity within the chicken gut microbiome revealed by metagenomics and culture.</title>
        <authorList>
            <person name="Gilroy R."/>
            <person name="Ravi A."/>
            <person name="Getino M."/>
            <person name="Pursley I."/>
            <person name="Horton D.L."/>
            <person name="Alikhan N.F."/>
            <person name="Baker D."/>
            <person name="Gharbi K."/>
            <person name="Hall N."/>
            <person name="Watson M."/>
            <person name="Adriaenssens E.M."/>
            <person name="Foster-Nyarko E."/>
            <person name="Jarju S."/>
            <person name="Secka A."/>
            <person name="Antonio M."/>
            <person name="Oren A."/>
            <person name="Chaudhuri R.R."/>
            <person name="La Ragione R."/>
            <person name="Hildebrand F."/>
            <person name="Pallen M.J."/>
        </authorList>
    </citation>
    <scope>NUCLEOTIDE SEQUENCE</scope>
    <source>
        <strain evidence="5">B2-22910</strain>
    </source>
</reference>
<keyword evidence="1 2" id="KW-0238">DNA-binding</keyword>
<comment type="function">
    <text evidence="2">Plays an important role in DNA replication, recombination and repair. Binds to ssDNA and to an array of partner proteins to recruit them to their sites of action during DNA metabolism.</text>
</comment>
<dbReference type="InterPro" id="IPR000424">
    <property type="entry name" value="Primosome_PriB/ssb"/>
</dbReference>
<dbReference type="AlphaFoldDB" id="A0A9D9IFT7"/>
<keyword evidence="2" id="KW-0233">DNA recombination</keyword>
<dbReference type="GO" id="GO:0006310">
    <property type="term" value="P:DNA recombination"/>
    <property type="evidence" value="ECO:0007669"/>
    <property type="project" value="UniProtKB-UniRule"/>
</dbReference>
<feature type="region of interest" description="Disordered" evidence="4">
    <location>
        <begin position="111"/>
        <end position="176"/>
    </location>
</feature>
<dbReference type="GO" id="GO:0009295">
    <property type="term" value="C:nucleoid"/>
    <property type="evidence" value="ECO:0007669"/>
    <property type="project" value="TreeGrafter"/>
</dbReference>
<comment type="caution">
    <text evidence="5">The sequence shown here is derived from an EMBL/GenBank/DDBJ whole genome shotgun (WGS) entry which is preliminary data.</text>
</comment>
<evidence type="ECO:0000256" key="3">
    <source>
        <dbReference type="RuleBase" id="RU000524"/>
    </source>
</evidence>
<name>A0A9D9IFT7_9BACT</name>
<evidence type="ECO:0000256" key="4">
    <source>
        <dbReference type="SAM" id="MobiDB-lite"/>
    </source>
</evidence>
<dbReference type="HAMAP" id="MF_00984">
    <property type="entry name" value="SSB"/>
    <property type="match status" value="1"/>
</dbReference>
<dbReference type="PANTHER" id="PTHR10302:SF27">
    <property type="entry name" value="SINGLE-STRANDED DNA-BINDING PROTEIN"/>
    <property type="match status" value="1"/>
</dbReference>
<dbReference type="CDD" id="cd04496">
    <property type="entry name" value="SSB_OBF"/>
    <property type="match status" value="1"/>
</dbReference>
<feature type="compositionally biased region" description="Low complexity" evidence="4">
    <location>
        <begin position="138"/>
        <end position="166"/>
    </location>
</feature>
<evidence type="ECO:0000256" key="1">
    <source>
        <dbReference type="ARBA" id="ARBA00023125"/>
    </source>
</evidence>
<organism evidence="5 6">
    <name type="scientific">Candidatus Cryptobacteroides faecavium</name>
    <dbReference type="NCBI Taxonomy" id="2840762"/>
    <lineage>
        <taxon>Bacteria</taxon>
        <taxon>Pseudomonadati</taxon>
        <taxon>Bacteroidota</taxon>
        <taxon>Bacteroidia</taxon>
        <taxon>Bacteroidales</taxon>
        <taxon>Candidatus Cryptobacteroides</taxon>
    </lineage>
</organism>
<evidence type="ECO:0000256" key="2">
    <source>
        <dbReference type="HAMAP-Rule" id="MF_00984"/>
    </source>
</evidence>
<dbReference type="EMBL" id="JADIMB010000136">
    <property type="protein sequence ID" value="MBO8471959.1"/>
    <property type="molecule type" value="Genomic_DNA"/>
</dbReference>
<dbReference type="Pfam" id="PF00436">
    <property type="entry name" value="SSB"/>
    <property type="match status" value="1"/>
</dbReference>
<sequence length="176" mass="19519">MSLNKVMLIGNVGKDPDVRYLDNSGNAKVATFTLATTERYKDRSGETRENTEWHNIVAWRNSADIVERFVKKGTQLYIEGRIRTRSWDDQSGNKRFTTEILVDNLQLLGRKADNPASQSGPQTYGGGYTAPSQGGHGVQSQPQGGYQQYSQPASQPVQSVQQPAVSEDLPEDDLPF</sequence>
<dbReference type="PANTHER" id="PTHR10302">
    <property type="entry name" value="SINGLE-STRANDED DNA-BINDING PROTEIN"/>
    <property type="match status" value="1"/>
</dbReference>
<keyword evidence="2" id="KW-0227">DNA damage</keyword>
<evidence type="ECO:0000313" key="6">
    <source>
        <dbReference type="Proteomes" id="UP000823603"/>
    </source>
</evidence>
<dbReference type="GO" id="GO:0006260">
    <property type="term" value="P:DNA replication"/>
    <property type="evidence" value="ECO:0007669"/>
    <property type="project" value="UniProtKB-UniRule"/>
</dbReference>
<dbReference type="SUPFAM" id="SSF50249">
    <property type="entry name" value="Nucleic acid-binding proteins"/>
    <property type="match status" value="1"/>
</dbReference>
<dbReference type="Proteomes" id="UP000823603">
    <property type="component" value="Unassembled WGS sequence"/>
</dbReference>
<dbReference type="PROSITE" id="PS50935">
    <property type="entry name" value="SSB"/>
    <property type="match status" value="1"/>
</dbReference>
<comment type="subunit">
    <text evidence="2">Homotetramer.</text>
</comment>
<dbReference type="NCBIfam" id="TIGR00621">
    <property type="entry name" value="ssb"/>
    <property type="match status" value="1"/>
</dbReference>
<proteinExistence type="inferred from homology"/>
<gene>
    <name evidence="5" type="ORF">IAB82_09250</name>
</gene>
<keyword evidence="2" id="KW-0235">DNA replication</keyword>
<dbReference type="InterPro" id="IPR012340">
    <property type="entry name" value="NA-bd_OB-fold"/>
</dbReference>
<reference evidence="5" key="1">
    <citation type="submission" date="2020-10" db="EMBL/GenBank/DDBJ databases">
        <authorList>
            <person name="Gilroy R."/>
        </authorList>
    </citation>
    <scope>NUCLEOTIDE SEQUENCE</scope>
    <source>
        <strain evidence="5">B2-22910</strain>
    </source>
</reference>
<dbReference type="GO" id="GO:0006281">
    <property type="term" value="P:DNA repair"/>
    <property type="evidence" value="ECO:0007669"/>
    <property type="project" value="UniProtKB-UniRule"/>
</dbReference>